<organism evidence="1 2">
    <name type="scientific">Zingiber officinale</name>
    <name type="common">Ginger</name>
    <name type="synonym">Amomum zingiber</name>
    <dbReference type="NCBI Taxonomy" id="94328"/>
    <lineage>
        <taxon>Eukaryota</taxon>
        <taxon>Viridiplantae</taxon>
        <taxon>Streptophyta</taxon>
        <taxon>Embryophyta</taxon>
        <taxon>Tracheophyta</taxon>
        <taxon>Spermatophyta</taxon>
        <taxon>Magnoliopsida</taxon>
        <taxon>Liliopsida</taxon>
        <taxon>Zingiberales</taxon>
        <taxon>Zingiberaceae</taxon>
        <taxon>Zingiber</taxon>
    </lineage>
</organism>
<dbReference type="Proteomes" id="UP000734854">
    <property type="component" value="Unassembled WGS sequence"/>
</dbReference>
<accession>A0A8J5HR78</accession>
<keyword evidence="2" id="KW-1185">Reference proteome</keyword>
<gene>
    <name evidence="1" type="ORF">ZIOFF_011717</name>
</gene>
<sequence length="130" mass="13754">MEDHVHVHETVVPGPHGQHLAAVIVDEDVVVRERLKKGEAAAVAKASLGGSVDPTAGSTAGTSRPGLAAWALVLLDMLSLCRCDPDALSMEPLLTEITADPELIVRIIVTACTTQVTLRVLAVQRYNGVR</sequence>
<dbReference type="EMBL" id="JACMSC010000003">
    <property type="protein sequence ID" value="KAG6529515.1"/>
    <property type="molecule type" value="Genomic_DNA"/>
</dbReference>
<evidence type="ECO:0000313" key="1">
    <source>
        <dbReference type="EMBL" id="KAG6529515.1"/>
    </source>
</evidence>
<protein>
    <submittedName>
        <fullName evidence="1">Uncharacterized protein</fullName>
    </submittedName>
</protein>
<comment type="caution">
    <text evidence="1">The sequence shown here is derived from an EMBL/GenBank/DDBJ whole genome shotgun (WGS) entry which is preliminary data.</text>
</comment>
<name>A0A8J5HR78_ZINOF</name>
<proteinExistence type="predicted"/>
<evidence type="ECO:0000313" key="2">
    <source>
        <dbReference type="Proteomes" id="UP000734854"/>
    </source>
</evidence>
<reference evidence="1 2" key="1">
    <citation type="submission" date="2020-08" db="EMBL/GenBank/DDBJ databases">
        <title>Plant Genome Project.</title>
        <authorList>
            <person name="Zhang R.-G."/>
        </authorList>
    </citation>
    <scope>NUCLEOTIDE SEQUENCE [LARGE SCALE GENOMIC DNA]</scope>
    <source>
        <tissue evidence="1">Rhizome</tissue>
    </source>
</reference>
<dbReference type="AlphaFoldDB" id="A0A8J5HR78"/>